<gene>
    <name evidence="1" type="ORF">KIN20_038394</name>
</gene>
<comment type="caution">
    <text evidence="1">The sequence shown here is derived from an EMBL/GenBank/DDBJ whole genome shotgun (WGS) entry which is preliminary data.</text>
</comment>
<dbReference type="Proteomes" id="UP001196413">
    <property type="component" value="Unassembled WGS sequence"/>
</dbReference>
<sequence>MDVIEYWLCTSPCNIENSQVGEVRGEFVIGVLRIKPPPPLLLHILLERIQKTFFVVMRRQIKTISFAGEEFLVELLVIIRKLTLHTTVPRRRFSKKPFFTLPQKKISALQMRIFLTGQSSFFIISNHSIV</sequence>
<proteinExistence type="predicted"/>
<evidence type="ECO:0000313" key="1">
    <source>
        <dbReference type="EMBL" id="KAJ1352320.1"/>
    </source>
</evidence>
<dbReference type="AlphaFoldDB" id="A0AAD5M515"/>
<dbReference type="EMBL" id="JAHQIW010001356">
    <property type="protein sequence ID" value="KAJ1352320.1"/>
    <property type="molecule type" value="Genomic_DNA"/>
</dbReference>
<keyword evidence="2" id="KW-1185">Reference proteome</keyword>
<accession>A0AAD5M515</accession>
<reference evidence="1" key="1">
    <citation type="submission" date="2021-06" db="EMBL/GenBank/DDBJ databases">
        <title>Parelaphostrongylus tenuis whole genome reference sequence.</title>
        <authorList>
            <person name="Garwood T.J."/>
            <person name="Larsen P.A."/>
            <person name="Fountain-Jones N.M."/>
            <person name="Garbe J.R."/>
            <person name="Macchietto M.G."/>
            <person name="Kania S.A."/>
            <person name="Gerhold R.W."/>
            <person name="Richards J.E."/>
            <person name="Wolf T.M."/>
        </authorList>
    </citation>
    <scope>NUCLEOTIDE SEQUENCE</scope>
    <source>
        <strain evidence="1">MNPRO001-30</strain>
        <tissue evidence="1">Meninges</tissue>
    </source>
</reference>
<evidence type="ECO:0000313" key="2">
    <source>
        <dbReference type="Proteomes" id="UP001196413"/>
    </source>
</evidence>
<protein>
    <submittedName>
        <fullName evidence="1">Uncharacterized protein</fullName>
    </submittedName>
</protein>
<organism evidence="1 2">
    <name type="scientific">Parelaphostrongylus tenuis</name>
    <name type="common">Meningeal worm</name>
    <dbReference type="NCBI Taxonomy" id="148309"/>
    <lineage>
        <taxon>Eukaryota</taxon>
        <taxon>Metazoa</taxon>
        <taxon>Ecdysozoa</taxon>
        <taxon>Nematoda</taxon>
        <taxon>Chromadorea</taxon>
        <taxon>Rhabditida</taxon>
        <taxon>Rhabditina</taxon>
        <taxon>Rhabditomorpha</taxon>
        <taxon>Strongyloidea</taxon>
        <taxon>Metastrongylidae</taxon>
        <taxon>Parelaphostrongylus</taxon>
    </lineage>
</organism>
<name>A0AAD5M515_PARTN</name>